<dbReference type="SUPFAM" id="SSF56112">
    <property type="entry name" value="Protein kinase-like (PK-like)"/>
    <property type="match status" value="1"/>
</dbReference>
<dbReference type="AlphaFoldDB" id="A0A495JJJ1"/>
<dbReference type="GO" id="GO:0016740">
    <property type="term" value="F:transferase activity"/>
    <property type="evidence" value="ECO:0007669"/>
    <property type="project" value="UniProtKB-KW"/>
</dbReference>
<dbReference type="InterPro" id="IPR011009">
    <property type="entry name" value="Kinase-like_dom_sf"/>
</dbReference>
<organism evidence="2 3">
    <name type="scientific">Micromonospora pisi</name>
    <dbReference type="NCBI Taxonomy" id="589240"/>
    <lineage>
        <taxon>Bacteria</taxon>
        <taxon>Bacillati</taxon>
        <taxon>Actinomycetota</taxon>
        <taxon>Actinomycetes</taxon>
        <taxon>Micromonosporales</taxon>
        <taxon>Micromonosporaceae</taxon>
        <taxon>Micromonospora</taxon>
    </lineage>
</organism>
<evidence type="ECO:0000313" key="2">
    <source>
        <dbReference type="EMBL" id="RKR89230.1"/>
    </source>
</evidence>
<keyword evidence="2" id="KW-0808">Transferase</keyword>
<protein>
    <submittedName>
        <fullName evidence="2">Phosphotransferase family enzyme</fullName>
    </submittedName>
</protein>
<evidence type="ECO:0000259" key="1">
    <source>
        <dbReference type="Pfam" id="PF01636"/>
    </source>
</evidence>
<reference evidence="2 3" key="1">
    <citation type="submission" date="2018-10" db="EMBL/GenBank/DDBJ databases">
        <title>Sequencing the genomes of 1000 actinobacteria strains.</title>
        <authorList>
            <person name="Klenk H.-P."/>
        </authorList>
    </citation>
    <scope>NUCLEOTIDE SEQUENCE [LARGE SCALE GENOMIC DNA]</scope>
    <source>
        <strain evidence="2 3">DSM 45175</strain>
    </source>
</reference>
<proteinExistence type="predicted"/>
<dbReference type="InterPro" id="IPR002575">
    <property type="entry name" value="Aminoglycoside_PTrfase"/>
</dbReference>
<sequence>MGVTRRFVEAADLTGLVREAFGTVRRLDQVVRLRGGSKKGVYRLLFDDDSTAILYVWNEAENYWPEVAADLGTGAVDPFADASDLGLFEAASEHLGAIGVRTPRVYLTDRSRRHHPADLALVEEVHGGTLEALLRRDPEAARPALTELAAALTAMGGRHSARLGKLTLVDRARQGDPTSEQIVLERALRDLESAATRVQRLANVRERLADTLRGWSAVVPPRTGYGLIHGELGPDHVLLDDRGRPVLIDIEGLMYFDQEWEHAFLELRFGEHYHWLRGSDLDEDRLRFYRLAMHLSLVAGPLRLLDGDFPDRELMAGIAEHNTGRILRLLG</sequence>
<feature type="domain" description="Aminoglycoside phosphotransferase" evidence="1">
    <location>
        <begin position="82"/>
        <end position="255"/>
    </location>
</feature>
<keyword evidence="3" id="KW-1185">Reference proteome</keyword>
<dbReference type="Gene3D" id="3.90.1200.10">
    <property type="match status" value="1"/>
</dbReference>
<dbReference type="Pfam" id="PF01636">
    <property type="entry name" value="APH"/>
    <property type="match status" value="1"/>
</dbReference>
<accession>A0A495JJJ1</accession>
<name>A0A495JJJ1_9ACTN</name>
<dbReference type="EMBL" id="RBKT01000001">
    <property type="protein sequence ID" value="RKR89230.1"/>
    <property type="molecule type" value="Genomic_DNA"/>
</dbReference>
<dbReference type="RefSeq" id="WP_121157712.1">
    <property type="nucleotide sequence ID" value="NZ_RBKT01000001.1"/>
</dbReference>
<dbReference type="OrthoDB" id="3328272at2"/>
<evidence type="ECO:0000313" key="3">
    <source>
        <dbReference type="Proteomes" id="UP000277671"/>
    </source>
</evidence>
<comment type="caution">
    <text evidence="2">The sequence shown here is derived from an EMBL/GenBank/DDBJ whole genome shotgun (WGS) entry which is preliminary data.</text>
</comment>
<gene>
    <name evidence="2" type="ORF">BDK92_3570</name>
</gene>
<dbReference type="Proteomes" id="UP000277671">
    <property type="component" value="Unassembled WGS sequence"/>
</dbReference>